<keyword evidence="15" id="KW-1185">Reference proteome</keyword>
<keyword evidence="5" id="KW-1015">Disulfide bond</keyword>
<dbReference type="EMBL" id="VTPC01000682">
    <property type="protein sequence ID" value="KAF2904764.1"/>
    <property type="molecule type" value="Genomic_DNA"/>
</dbReference>
<dbReference type="Pfam" id="PF00094">
    <property type="entry name" value="VWD"/>
    <property type="match status" value="1"/>
</dbReference>
<evidence type="ECO:0000259" key="12">
    <source>
        <dbReference type="PROSITE" id="PS51220"/>
    </source>
</evidence>
<comment type="subcellular location">
    <subcellularLocation>
        <location evidence="1">Membrane</location>
    </subcellularLocation>
</comment>
<dbReference type="InterPro" id="IPR003886">
    <property type="entry name" value="NIDO_dom"/>
</dbReference>
<keyword evidence="3 8" id="KW-1133">Transmembrane helix</keyword>
<evidence type="ECO:0000256" key="9">
    <source>
        <dbReference type="SAM" id="SignalP"/>
    </source>
</evidence>
<dbReference type="Pfam" id="PF06119">
    <property type="entry name" value="NIDO"/>
    <property type="match status" value="1"/>
</dbReference>
<dbReference type="InterPro" id="IPR013783">
    <property type="entry name" value="Ig-like_fold"/>
</dbReference>
<accession>A0A8K0DFE6</accession>
<dbReference type="SMART" id="SM00216">
    <property type="entry name" value="VWD"/>
    <property type="match status" value="1"/>
</dbReference>
<keyword evidence="6" id="KW-0768">Sushi</keyword>
<dbReference type="Gene3D" id="2.60.40.10">
    <property type="entry name" value="Immunoglobulins"/>
    <property type="match status" value="1"/>
</dbReference>
<dbReference type="Proteomes" id="UP000801492">
    <property type="component" value="Unassembled WGS sequence"/>
</dbReference>
<dbReference type="PROSITE" id="PS51233">
    <property type="entry name" value="VWFD"/>
    <property type="match status" value="1"/>
</dbReference>
<evidence type="ECO:0000256" key="2">
    <source>
        <dbReference type="ARBA" id="ARBA00022692"/>
    </source>
</evidence>
<feature type="region of interest" description="Disordered" evidence="7">
    <location>
        <begin position="27"/>
        <end position="95"/>
    </location>
</feature>
<comment type="caution">
    <text evidence="6">Lacks conserved residue(s) required for the propagation of feature annotation.</text>
</comment>
<protein>
    <recommendedName>
        <fullName evidence="16">Protein mesh</fullName>
    </recommendedName>
</protein>
<feature type="domain" description="Sushi" evidence="11">
    <location>
        <begin position="1107"/>
        <end position="1167"/>
    </location>
</feature>
<comment type="caution">
    <text evidence="14">The sequence shown here is derived from an EMBL/GenBank/DDBJ whole genome shotgun (WGS) entry which is preliminary data.</text>
</comment>
<feature type="transmembrane region" description="Helical" evidence="8">
    <location>
        <begin position="1177"/>
        <end position="1199"/>
    </location>
</feature>
<dbReference type="AlphaFoldDB" id="A0A8K0DFE6"/>
<dbReference type="InterPro" id="IPR000436">
    <property type="entry name" value="Sushi_SCR_CCP_dom"/>
</dbReference>
<dbReference type="Pfam" id="PF00084">
    <property type="entry name" value="Sushi"/>
    <property type="match status" value="1"/>
</dbReference>
<dbReference type="InterPro" id="IPR056619">
    <property type="entry name" value="C8-3_MUC4"/>
</dbReference>
<dbReference type="SUPFAM" id="SSF81296">
    <property type="entry name" value="E set domains"/>
    <property type="match status" value="1"/>
</dbReference>
<dbReference type="SMART" id="SM00032">
    <property type="entry name" value="CCP"/>
    <property type="match status" value="1"/>
</dbReference>
<dbReference type="Pfam" id="PF23263">
    <property type="entry name" value="C8-3_MUC4"/>
    <property type="match status" value="1"/>
</dbReference>
<dbReference type="OrthoDB" id="6051552at2759"/>
<evidence type="ECO:0000313" key="14">
    <source>
        <dbReference type="EMBL" id="KAF2904764.1"/>
    </source>
</evidence>
<evidence type="ECO:0008006" key="16">
    <source>
        <dbReference type="Google" id="ProtNLM"/>
    </source>
</evidence>
<evidence type="ECO:0000259" key="10">
    <source>
        <dbReference type="PROSITE" id="PS50856"/>
    </source>
</evidence>
<dbReference type="CDD" id="cd00033">
    <property type="entry name" value="CCP"/>
    <property type="match status" value="1"/>
</dbReference>
<keyword evidence="2 8" id="KW-0812">Transmembrane</keyword>
<keyword evidence="9" id="KW-0732">Signal</keyword>
<dbReference type="Pfam" id="PF03782">
    <property type="entry name" value="AMOP"/>
    <property type="match status" value="1"/>
</dbReference>
<evidence type="ECO:0000256" key="3">
    <source>
        <dbReference type="ARBA" id="ARBA00022989"/>
    </source>
</evidence>
<dbReference type="PROSITE" id="PS51220">
    <property type="entry name" value="NIDO"/>
    <property type="match status" value="1"/>
</dbReference>
<evidence type="ECO:0000259" key="13">
    <source>
        <dbReference type="PROSITE" id="PS51233"/>
    </source>
</evidence>
<dbReference type="InterPro" id="IPR005533">
    <property type="entry name" value="AMOP_dom"/>
</dbReference>
<dbReference type="SUPFAM" id="SSF57535">
    <property type="entry name" value="Complement control module/SCR domain"/>
    <property type="match status" value="1"/>
</dbReference>
<evidence type="ECO:0000256" key="5">
    <source>
        <dbReference type="ARBA" id="ARBA00023157"/>
    </source>
</evidence>
<evidence type="ECO:0000256" key="7">
    <source>
        <dbReference type="SAM" id="MobiDB-lite"/>
    </source>
</evidence>
<dbReference type="PROSITE" id="PS50923">
    <property type="entry name" value="SUSHI"/>
    <property type="match status" value="1"/>
</dbReference>
<dbReference type="InterPro" id="IPR035976">
    <property type="entry name" value="Sushi/SCR/CCP_sf"/>
</dbReference>
<dbReference type="PROSITE" id="PS50856">
    <property type="entry name" value="AMOP"/>
    <property type="match status" value="1"/>
</dbReference>
<dbReference type="InterPro" id="IPR001846">
    <property type="entry name" value="VWF_type-D"/>
</dbReference>
<evidence type="ECO:0000256" key="8">
    <source>
        <dbReference type="SAM" id="Phobius"/>
    </source>
</evidence>
<name>A0A8K0DFE6_IGNLU</name>
<dbReference type="InterPro" id="IPR014756">
    <property type="entry name" value="Ig_E-set"/>
</dbReference>
<feature type="compositionally biased region" description="Polar residues" evidence="7">
    <location>
        <begin position="33"/>
        <end position="62"/>
    </location>
</feature>
<feature type="chain" id="PRO_5035439341" description="Protein mesh" evidence="9">
    <location>
        <begin position="21"/>
        <end position="1241"/>
    </location>
</feature>
<dbReference type="SMART" id="SM00723">
    <property type="entry name" value="AMOP"/>
    <property type="match status" value="1"/>
</dbReference>
<evidence type="ECO:0000256" key="6">
    <source>
        <dbReference type="PROSITE-ProRule" id="PRU00302"/>
    </source>
</evidence>
<proteinExistence type="predicted"/>
<evidence type="ECO:0000256" key="4">
    <source>
        <dbReference type="ARBA" id="ARBA00023136"/>
    </source>
</evidence>
<reference evidence="14" key="1">
    <citation type="submission" date="2019-08" db="EMBL/GenBank/DDBJ databases">
        <title>The genome of the North American firefly Photinus pyralis.</title>
        <authorList>
            <consortium name="Photinus pyralis genome working group"/>
            <person name="Fallon T.R."/>
            <person name="Sander Lower S.E."/>
            <person name="Weng J.-K."/>
        </authorList>
    </citation>
    <scope>NUCLEOTIDE SEQUENCE</scope>
    <source>
        <strain evidence="14">TRF0915ILg1</strain>
        <tissue evidence="14">Whole body</tissue>
    </source>
</reference>
<feature type="compositionally biased region" description="Pro residues" evidence="7">
    <location>
        <begin position="76"/>
        <end position="87"/>
    </location>
</feature>
<feature type="signal peptide" evidence="9">
    <location>
        <begin position="1"/>
        <end position="20"/>
    </location>
</feature>
<dbReference type="GO" id="GO:0016020">
    <property type="term" value="C:membrane"/>
    <property type="evidence" value="ECO:0007669"/>
    <property type="project" value="UniProtKB-SubCell"/>
</dbReference>
<evidence type="ECO:0000256" key="1">
    <source>
        <dbReference type="ARBA" id="ARBA00004370"/>
    </source>
</evidence>
<dbReference type="InterPro" id="IPR051495">
    <property type="entry name" value="Epithelial_Barrier/Signaling"/>
</dbReference>
<feature type="domain" description="VWFD" evidence="13">
    <location>
        <begin position="806"/>
        <end position="1016"/>
    </location>
</feature>
<dbReference type="Gene3D" id="2.10.70.10">
    <property type="entry name" value="Complement Module, domain 1"/>
    <property type="match status" value="1"/>
</dbReference>
<gene>
    <name evidence="14" type="ORF">ILUMI_01415</name>
</gene>
<organism evidence="14 15">
    <name type="scientific">Ignelater luminosus</name>
    <name type="common">Cucubano</name>
    <name type="synonym">Pyrophorus luminosus</name>
    <dbReference type="NCBI Taxonomy" id="2038154"/>
    <lineage>
        <taxon>Eukaryota</taxon>
        <taxon>Metazoa</taxon>
        <taxon>Ecdysozoa</taxon>
        <taxon>Arthropoda</taxon>
        <taxon>Hexapoda</taxon>
        <taxon>Insecta</taxon>
        <taxon>Pterygota</taxon>
        <taxon>Neoptera</taxon>
        <taxon>Endopterygota</taxon>
        <taxon>Coleoptera</taxon>
        <taxon>Polyphaga</taxon>
        <taxon>Elateriformia</taxon>
        <taxon>Elateroidea</taxon>
        <taxon>Elateridae</taxon>
        <taxon>Agrypninae</taxon>
        <taxon>Pyrophorini</taxon>
        <taxon>Ignelater</taxon>
    </lineage>
</organism>
<dbReference type="SMART" id="SM00539">
    <property type="entry name" value="NIDO"/>
    <property type="match status" value="1"/>
</dbReference>
<dbReference type="PANTHER" id="PTHR13802">
    <property type="entry name" value="MUCIN 4-RELATED"/>
    <property type="match status" value="1"/>
</dbReference>
<feature type="domain" description="AMOP" evidence="10">
    <location>
        <begin position="642"/>
        <end position="793"/>
    </location>
</feature>
<evidence type="ECO:0000259" key="11">
    <source>
        <dbReference type="PROSITE" id="PS50923"/>
    </source>
</evidence>
<dbReference type="PANTHER" id="PTHR13802:SF52">
    <property type="entry name" value="MUCIN-4"/>
    <property type="match status" value="1"/>
</dbReference>
<feature type="domain" description="NIDO" evidence="12">
    <location>
        <begin position="253"/>
        <end position="407"/>
    </location>
</feature>
<keyword evidence="4 8" id="KW-0472">Membrane</keyword>
<evidence type="ECO:0000313" key="15">
    <source>
        <dbReference type="Proteomes" id="UP000801492"/>
    </source>
</evidence>
<dbReference type="GO" id="GO:0007160">
    <property type="term" value="P:cell-matrix adhesion"/>
    <property type="evidence" value="ECO:0007669"/>
    <property type="project" value="InterPro"/>
</dbReference>
<sequence length="1241" mass="143285">MFKLRSVLVFLLFIICIVYAQNENEDNGVGSPEQLSPEPSDNSPQDENPIPSENGQNEQETPVNAEETNPKHDVDPPPINPYPPPPSMTRTIPGAGGALFNAKEKYIDYTNWDSLTSRYGPPQESQRGGIPYVVTETRLKEIRSHFMYWYFDLGGSDNEGDWQKAIQTSSPQVHKNLNFQLPFFGFRFNYTRVSINGYLEFSDPPPHYSTYPLVFPVKDWPKQNDPSFIGIFFSKCRVGSMRAEDLDKKKEGVYFRLERDLLTRTDQFGVEVRERVKWDIREGIIGAETFEPKHVIITTWKNISFAGGIPQSLFTTNTFQLVLATDEVFTYAIFNYLDLQWTTHTEALGDTLKGEGGTPAYVGFNAGNGTRSYEYVPYSQASVIRDLTGRGWGNGFQGRHIFRIDEKIILGSCNKDIDGANLDLFFAPESGNMLGGTMVNITGPCFEPYDKVICKFDTEDEVYGTVVNRNRAICIQPRLLVEGYIRLEIAIGPGKYKWKGKYFVETPATAAEKIFFEDYSVHEKYPPEIKISWVHRNLTTNENANVRISLWGYRETTIRPEFLYIDELANSAPNDGRYTISPAAYRNRDNRNVSDIKFGFLQINLTEPIPVNGTDTRITPVIWSRPIPLGWYFAPQWEREYGKRWTEALCDNWIRNDRYLRNFANELPQCPCKLEQALADKGRYLPDFDCDKDANPKCQYNRGAIHCVRTGSPTLEGSEQQCCYDKNYFLMLSYDQQWGSSPQRSHNLGYLPWNEANKVPTLSHWFHDMVPKYLCCSWQYEQSVGCETLRFERRPTQDCVAYQAPAIAGVYGDPHVITFDDVFYTFNGKGEFVLVRTNNKNNRLEVQGRFEQMPMNAYGEVRATQLTSVVARGNSSTIVEVRIRPQEAQWRYRLDVFADGRRVYFDRPSLKFQHFPGVTVYTPTYILNQSEVLVMFDSGAGLEVVENKGYMTARVYLPWTYINQTRGLFGNWSFNMLDDLTDPDNVQIGLPSGNYDYERIYSDFGLKWMLHDKEEPNKGGSLFKREFARTSAYYNNKTFKPEFRMLPEEIIPQNRSIEINKAYEYCNKDPECLYDYAMTLNRDLAHFTLNYKSTIVNLKEITRRRVISCGVLETPRFGRKSNFLFIPGTKVTFECNQDFQLIGDKRRECTPDGYWDVPVYGYTECLRQQEYSARQAGYTWGIVLAVMIPLVLVLVYIAYRIIRSKQRNDQEQARENMAYEIQKKTCPRSSCGEIKSIRTRR</sequence>